<reference evidence="1" key="1">
    <citation type="submission" date="2021-08" db="EMBL/GenBank/DDBJ databases">
        <title>The first chromosome-level gecko genome reveals the dynamic sex chromosomes of Neotropical dwarf geckos (Sphaerodactylidae: Sphaerodactylus).</title>
        <authorList>
            <person name="Pinto B.J."/>
            <person name="Keating S.E."/>
            <person name="Gamble T."/>
        </authorList>
    </citation>
    <scope>NUCLEOTIDE SEQUENCE</scope>
    <source>
        <strain evidence="1">TG3544</strain>
    </source>
</reference>
<name>A0ACB8FJK8_9SAUR</name>
<accession>A0ACB8FJK8</accession>
<comment type="caution">
    <text evidence="1">The sequence shown here is derived from an EMBL/GenBank/DDBJ whole genome shotgun (WGS) entry which is preliminary data.</text>
</comment>
<evidence type="ECO:0000313" key="2">
    <source>
        <dbReference type="Proteomes" id="UP000827872"/>
    </source>
</evidence>
<dbReference type="EMBL" id="CM037617">
    <property type="protein sequence ID" value="KAH8005522.1"/>
    <property type="molecule type" value="Genomic_DNA"/>
</dbReference>
<protein>
    <submittedName>
        <fullName evidence="1">Uncharacterized protein</fullName>
    </submittedName>
</protein>
<keyword evidence="2" id="KW-1185">Reference proteome</keyword>
<evidence type="ECO:0000313" key="1">
    <source>
        <dbReference type="EMBL" id="KAH8005522.1"/>
    </source>
</evidence>
<sequence>MEEEELKANEDPEKLPYFLVQVISYMPMMRDESETDVEWVHVVEALLEGKGTTWLVGLFEDNILELQDFNRFMFSLRYQFKDPFQKIMLGRNSSVHTREYRGTLCVSSNSIYRMTLHEKAELPREVSVVL</sequence>
<organism evidence="1 2">
    <name type="scientific">Sphaerodactylus townsendi</name>
    <dbReference type="NCBI Taxonomy" id="933632"/>
    <lineage>
        <taxon>Eukaryota</taxon>
        <taxon>Metazoa</taxon>
        <taxon>Chordata</taxon>
        <taxon>Craniata</taxon>
        <taxon>Vertebrata</taxon>
        <taxon>Euteleostomi</taxon>
        <taxon>Lepidosauria</taxon>
        <taxon>Squamata</taxon>
        <taxon>Bifurcata</taxon>
        <taxon>Gekkota</taxon>
        <taxon>Sphaerodactylidae</taxon>
        <taxon>Sphaerodactylus</taxon>
    </lineage>
</organism>
<gene>
    <name evidence="1" type="ORF">K3G42_029893</name>
</gene>
<dbReference type="Proteomes" id="UP000827872">
    <property type="component" value="Linkage Group LG04"/>
</dbReference>
<proteinExistence type="predicted"/>